<evidence type="ECO:0008006" key="3">
    <source>
        <dbReference type="Google" id="ProtNLM"/>
    </source>
</evidence>
<organism evidence="1 2">
    <name type="scientific">Bacillus chungangensis</name>
    <dbReference type="NCBI Taxonomy" id="587633"/>
    <lineage>
        <taxon>Bacteria</taxon>
        <taxon>Bacillati</taxon>
        <taxon>Bacillota</taxon>
        <taxon>Bacilli</taxon>
        <taxon>Bacillales</taxon>
        <taxon>Bacillaceae</taxon>
        <taxon>Bacillus</taxon>
    </lineage>
</organism>
<dbReference type="EMBL" id="JAUSTT010000002">
    <property type="protein sequence ID" value="MDQ0174683.1"/>
    <property type="molecule type" value="Genomic_DNA"/>
</dbReference>
<accession>A0ABT9WN30</accession>
<evidence type="ECO:0000313" key="1">
    <source>
        <dbReference type="EMBL" id="MDQ0174683.1"/>
    </source>
</evidence>
<gene>
    <name evidence="1" type="ORF">J2S08_000516</name>
</gene>
<dbReference type="Proteomes" id="UP001223586">
    <property type="component" value="Unassembled WGS sequence"/>
</dbReference>
<reference evidence="1 2" key="1">
    <citation type="submission" date="2023-07" db="EMBL/GenBank/DDBJ databases">
        <title>Genomic Encyclopedia of Type Strains, Phase IV (KMG-IV): sequencing the most valuable type-strain genomes for metagenomic binning, comparative biology and taxonomic classification.</title>
        <authorList>
            <person name="Goeker M."/>
        </authorList>
    </citation>
    <scope>NUCLEOTIDE SEQUENCE [LARGE SCALE GENOMIC DNA]</scope>
    <source>
        <strain evidence="1 2">DSM 23837</strain>
    </source>
</reference>
<evidence type="ECO:0000313" key="2">
    <source>
        <dbReference type="Proteomes" id="UP001223586"/>
    </source>
</evidence>
<dbReference type="RefSeq" id="WP_307226361.1">
    <property type="nucleotide sequence ID" value="NZ_JAUSTT010000002.1"/>
</dbReference>
<protein>
    <recommendedName>
        <fullName evidence="3">Transposase</fullName>
    </recommendedName>
</protein>
<name>A0ABT9WN30_9BACI</name>
<sequence length="77" mass="8819">MSEKKQVQSYMGKGTSWNIHHYLIYKEPVIGFSIKSSNSGKNDSNTLLSIFELYTCQASGKVKREKNIDDRPIFMPC</sequence>
<comment type="caution">
    <text evidence="1">The sequence shown here is derived from an EMBL/GenBank/DDBJ whole genome shotgun (WGS) entry which is preliminary data.</text>
</comment>
<proteinExistence type="predicted"/>
<keyword evidence="2" id="KW-1185">Reference proteome</keyword>